<dbReference type="Proteomes" id="UP000076407">
    <property type="component" value="Unassembled WGS sequence"/>
</dbReference>
<reference evidence="1" key="1">
    <citation type="submission" date="2020-05" db="UniProtKB">
        <authorList>
            <consortium name="EnsemblMetazoa"/>
        </authorList>
    </citation>
    <scope>IDENTIFICATION</scope>
    <source>
        <strain evidence="1">SANGQUA</strain>
    </source>
</reference>
<organism evidence="1 2">
    <name type="scientific">Anopheles quadriannulatus</name>
    <name type="common">Mosquito</name>
    <dbReference type="NCBI Taxonomy" id="34691"/>
    <lineage>
        <taxon>Eukaryota</taxon>
        <taxon>Metazoa</taxon>
        <taxon>Ecdysozoa</taxon>
        <taxon>Arthropoda</taxon>
        <taxon>Hexapoda</taxon>
        <taxon>Insecta</taxon>
        <taxon>Pterygota</taxon>
        <taxon>Neoptera</taxon>
        <taxon>Endopterygota</taxon>
        <taxon>Diptera</taxon>
        <taxon>Nematocera</taxon>
        <taxon>Culicoidea</taxon>
        <taxon>Culicidae</taxon>
        <taxon>Anophelinae</taxon>
        <taxon>Anopheles</taxon>
    </lineage>
</organism>
<proteinExistence type="predicted"/>
<sequence length="25" mass="2942">MARETPVKILWLPTAPVVYLFSVFY</sequence>
<evidence type="ECO:0000313" key="1">
    <source>
        <dbReference type="EnsemblMetazoa" id="AQUA015062-PA"/>
    </source>
</evidence>
<name>A0A182XTB7_ANOQN</name>
<accession>A0A182XTB7</accession>
<protein>
    <submittedName>
        <fullName evidence="1">Uncharacterized protein</fullName>
    </submittedName>
</protein>
<dbReference type="AlphaFoldDB" id="A0A182XTB7"/>
<keyword evidence="2" id="KW-1185">Reference proteome</keyword>
<evidence type="ECO:0000313" key="2">
    <source>
        <dbReference type="Proteomes" id="UP000076407"/>
    </source>
</evidence>
<dbReference type="VEuPathDB" id="VectorBase:AQUA015062"/>
<dbReference type="EnsemblMetazoa" id="AQUA015062-RA">
    <property type="protein sequence ID" value="AQUA015062-PA"/>
    <property type="gene ID" value="AQUA015062"/>
</dbReference>